<feature type="transmembrane region" description="Helical" evidence="1">
    <location>
        <begin position="243"/>
        <end position="268"/>
    </location>
</feature>
<evidence type="ECO:0000256" key="1">
    <source>
        <dbReference type="SAM" id="Phobius"/>
    </source>
</evidence>
<evidence type="ECO:0000313" key="3">
    <source>
        <dbReference type="Proteomes" id="UP001164536"/>
    </source>
</evidence>
<dbReference type="Proteomes" id="UP001164536">
    <property type="component" value="Plasmid unnamed3"/>
</dbReference>
<organism evidence="2 3">
    <name type="scientific">Citrobacter freundii</name>
    <dbReference type="NCBI Taxonomy" id="546"/>
    <lineage>
        <taxon>Bacteria</taxon>
        <taxon>Pseudomonadati</taxon>
        <taxon>Pseudomonadota</taxon>
        <taxon>Gammaproteobacteria</taxon>
        <taxon>Enterobacterales</taxon>
        <taxon>Enterobacteriaceae</taxon>
        <taxon>Citrobacter</taxon>
        <taxon>Citrobacter freundii complex</taxon>
    </lineage>
</organism>
<keyword evidence="1" id="KW-0812">Transmembrane</keyword>
<gene>
    <name evidence="2" type="ORF">O4000_28105</name>
</gene>
<dbReference type="RefSeq" id="WP_062939636.1">
    <property type="nucleotide sequence ID" value="NZ_CP114567.1"/>
</dbReference>
<keyword evidence="1" id="KW-1133">Transmembrane helix</keyword>
<keyword evidence="2" id="KW-0614">Plasmid</keyword>
<geneLocation type="plasmid" evidence="2 3">
    <name>unnamed3</name>
</geneLocation>
<feature type="transmembrane region" description="Helical" evidence="1">
    <location>
        <begin position="7"/>
        <end position="31"/>
    </location>
</feature>
<feature type="transmembrane region" description="Helical" evidence="1">
    <location>
        <begin position="130"/>
        <end position="148"/>
    </location>
</feature>
<keyword evidence="3" id="KW-1185">Reference proteome</keyword>
<evidence type="ECO:0000313" key="2">
    <source>
        <dbReference type="EMBL" id="WAZ60459.1"/>
    </source>
</evidence>
<sequence length="382" mass="44080">MNQKWKTLLISVLTPSGIMSGIALTVLWGYFSRLDRLDVFFEVMSIKSIFVLVFLAAMLSLALLLFIFFVISLFIPVVIPQDMSNLPAYDKIQNNLLTVLMISGILPVIFIYIFYYVLHVSQTVKDYSGWISMISIVLMAIIISALMTRKHLERDLSFKNRTIKWIRRGQIYLLIPMCIAFLAHLQVFPLEIVFRNINAPDEKVNFWTLTGLAFICYMLYFVSLLPGLVYLRMDAKSNLQKKISTSLIASLMVLFLISTKITVVPVILTHAVIKFSGISDFTAHSYIIKSDEYPEEFFSNPIWEQKEIKPGKYYKIQAVSMFTTNRFNLLCPVEIIEAYRASWKFNPWDTEFDSDVRRKLQEKASYCVPVSASALKRWDVPL</sequence>
<reference evidence="2" key="1">
    <citation type="submission" date="2022-12" db="EMBL/GenBank/DDBJ databases">
        <title>2953647.</title>
        <authorList>
            <person name="Hergert J."/>
            <person name="Casey R."/>
            <person name="Wagner J."/>
            <person name="Young E.L."/>
            <person name="Oakeson K.F."/>
        </authorList>
    </citation>
    <scope>NUCLEOTIDE SEQUENCE</scope>
    <source>
        <strain evidence="2">2953647</strain>
        <plasmid evidence="2">unnamed3</plasmid>
    </source>
</reference>
<feature type="transmembrane region" description="Helical" evidence="1">
    <location>
        <begin position="207"/>
        <end position="231"/>
    </location>
</feature>
<proteinExistence type="predicted"/>
<protein>
    <submittedName>
        <fullName evidence="2">Uncharacterized protein</fullName>
    </submittedName>
</protein>
<accession>A0ABY7L7E4</accession>
<dbReference type="EMBL" id="CP114567">
    <property type="protein sequence ID" value="WAZ60459.1"/>
    <property type="molecule type" value="Genomic_DNA"/>
</dbReference>
<feature type="transmembrane region" description="Helical" evidence="1">
    <location>
        <begin position="96"/>
        <end position="118"/>
    </location>
</feature>
<keyword evidence="1" id="KW-0472">Membrane</keyword>
<feature type="transmembrane region" description="Helical" evidence="1">
    <location>
        <begin position="51"/>
        <end position="75"/>
    </location>
</feature>
<feature type="transmembrane region" description="Helical" evidence="1">
    <location>
        <begin position="169"/>
        <end position="187"/>
    </location>
</feature>
<name>A0ABY7L7E4_CITFR</name>